<dbReference type="AlphaFoldDB" id="A0A8S1QYH1"/>
<dbReference type="EMBL" id="CAJJDN010000128">
    <property type="protein sequence ID" value="CAD8120841.1"/>
    <property type="molecule type" value="Genomic_DNA"/>
</dbReference>
<evidence type="ECO:0000256" key="1">
    <source>
        <dbReference type="SAM" id="Phobius"/>
    </source>
</evidence>
<dbReference type="OrthoDB" id="297914at2759"/>
<evidence type="ECO:0008006" key="5">
    <source>
        <dbReference type="Google" id="ProtNLM"/>
    </source>
</evidence>
<organism evidence="3 4">
    <name type="scientific">Paramecium sonneborni</name>
    <dbReference type="NCBI Taxonomy" id="65129"/>
    <lineage>
        <taxon>Eukaryota</taxon>
        <taxon>Sar</taxon>
        <taxon>Alveolata</taxon>
        <taxon>Ciliophora</taxon>
        <taxon>Intramacronucleata</taxon>
        <taxon>Oligohymenophorea</taxon>
        <taxon>Peniculida</taxon>
        <taxon>Parameciidae</taxon>
        <taxon>Paramecium</taxon>
    </lineage>
</organism>
<evidence type="ECO:0000313" key="4">
    <source>
        <dbReference type="Proteomes" id="UP000692954"/>
    </source>
</evidence>
<keyword evidence="2" id="KW-0732">Signal</keyword>
<evidence type="ECO:0000256" key="2">
    <source>
        <dbReference type="SAM" id="SignalP"/>
    </source>
</evidence>
<proteinExistence type="predicted"/>
<feature type="chain" id="PRO_5035840002" description="Transmembrane protein" evidence="2">
    <location>
        <begin position="18"/>
        <end position="495"/>
    </location>
</feature>
<gene>
    <name evidence="3" type="ORF">PSON_ATCC_30995.1.T1280093</name>
</gene>
<keyword evidence="1" id="KW-1133">Transmembrane helix</keyword>
<reference evidence="3" key="1">
    <citation type="submission" date="2021-01" db="EMBL/GenBank/DDBJ databases">
        <authorList>
            <consortium name="Genoscope - CEA"/>
            <person name="William W."/>
        </authorList>
    </citation>
    <scope>NUCLEOTIDE SEQUENCE</scope>
</reference>
<dbReference type="Proteomes" id="UP000692954">
    <property type="component" value="Unassembled WGS sequence"/>
</dbReference>
<protein>
    <recommendedName>
        <fullName evidence="5">Transmembrane protein</fullName>
    </recommendedName>
</protein>
<feature type="transmembrane region" description="Helical" evidence="1">
    <location>
        <begin position="456"/>
        <end position="476"/>
    </location>
</feature>
<keyword evidence="4" id="KW-1185">Reference proteome</keyword>
<accession>A0A8S1QYH1</accession>
<sequence length="495" mass="57211">MNYTSQLIFAILTFSQAITIYPNLKSQNFQWEDQIWMDCKTEKLIVPTNCENNDQNWQECYEIPEQGLCLKNELKILQHSTYNLIFNFQNLNNKVPQIFLNDNNYEQKSFQNNKIVIQTILNQSNLNIKILGVGAKLQKFSLTSDCNLNCQQCNGNFECTQCFNDFSMINYQCIPDTCFETLGDLTTESAQNANSLIDQKGEFQVTVDFNVELGQCLVPKVYLINEIISNKIEFTLARNQIYLKSKKQLFFYLTLDQINEYCKIIVQNKEKNIRQCSLGVALTTAQITQYNLILLGEITTNLQTSSSISSTQVINIPENGKVQLEVSNEITNVQINEDVLTITQKIYNDDLKIDNINLREAYLVQNGQQYDSLDFLVSFVKGQLITYKFKIKETHIKFDQYIDLVLTSELIQQRRILTQDRSQLKIGYNAKNSIQFLPNELLQLNQNNNSTSTVKYQIYAITAILLLSLCATAVWYSRKEKKHFEVGEEITDKNN</sequence>
<evidence type="ECO:0000313" key="3">
    <source>
        <dbReference type="EMBL" id="CAD8120841.1"/>
    </source>
</evidence>
<keyword evidence="1" id="KW-0812">Transmembrane</keyword>
<keyword evidence="1" id="KW-0472">Membrane</keyword>
<comment type="caution">
    <text evidence="3">The sequence shown here is derived from an EMBL/GenBank/DDBJ whole genome shotgun (WGS) entry which is preliminary data.</text>
</comment>
<name>A0A8S1QYH1_9CILI</name>
<feature type="signal peptide" evidence="2">
    <location>
        <begin position="1"/>
        <end position="17"/>
    </location>
</feature>